<organism evidence="1 2">
    <name type="scientific">Thalassotalea loyana</name>
    <dbReference type="NCBI Taxonomy" id="280483"/>
    <lineage>
        <taxon>Bacteria</taxon>
        <taxon>Pseudomonadati</taxon>
        <taxon>Pseudomonadota</taxon>
        <taxon>Gammaproteobacteria</taxon>
        <taxon>Alteromonadales</taxon>
        <taxon>Colwelliaceae</taxon>
        <taxon>Thalassotalea</taxon>
    </lineage>
</organism>
<dbReference type="InterPro" id="IPR036134">
    <property type="entry name" value="Crypto/Photolyase_FAD-like_sf"/>
</dbReference>
<accession>A0ABQ6HAG6</accession>
<dbReference type="Gene3D" id="1.25.40.80">
    <property type="match status" value="1"/>
</dbReference>
<dbReference type="EMBL" id="BSSV01000002">
    <property type="protein sequence ID" value="GLX85121.1"/>
    <property type="molecule type" value="Genomic_DNA"/>
</dbReference>
<dbReference type="InterPro" id="IPR007357">
    <property type="entry name" value="PhrB-like"/>
</dbReference>
<dbReference type="InterPro" id="IPR052551">
    <property type="entry name" value="UV-DNA_repair_photolyase"/>
</dbReference>
<proteinExistence type="predicted"/>
<dbReference type="PANTHER" id="PTHR38657">
    <property type="entry name" value="SLR1343 PROTEIN"/>
    <property type="match status" value="1"/>
</dbReference>
<gene>
    <name evidence="1" type="ORF">tloyanaT_13730</name>
</gene>
<dbReference type="Proteomes" id="UP001157134">
    <property type="component" value="Unassembled WGS sequence"/>
</dbReference>
<sequence length="530" mass="61701">MNQMNQNIGQCYRRMRLILGDQLNASHSWFNSVDEQTLYVITELKQETDYAKHHVQKVCAFFAAMEHFANALRQAGHHVLYLSLDETHKFADLPQLLSQLLRKYQVTAFDYQLPDEFRLRSQVEAFVKTLDISVNAFECEHFYLTEKALGQHFKRGKHHRMEAFYRKMRKSFSLLMDDNEPLGGQWNFDAQNREKLKPADINNIPEPLMFSNDVTDILSRLSRHEVKTIGQANKTLLWPVNRQQSVELLKYFCQFCLPQFGRFQDAMTCQQDLLAQQNTWSLYHSRLSFALNSKMISPQLVVDTAIEYYCAHSDLINLAQIEGFVRQIIGWREFIRGIYWANMPEYSTMNALSASRPLPDWFWTADTKMNCQHHAINQSLTFAYAHHIQRLMITGNFCLIAGIDPSEVDAWYLGIYIDAIEWVEMPNTRGMSQFADGGIVGSKAYAASGNYVNKMSDYCASCHYQVKEITSTNACPLNALYWRFMVNHETQFKANPRNRMVYANWYKKSEAQREQVLTKAEEYLANINTL</sequence>
<dbReference type="SUPFAM" id="SSF48173">
    <property type="entry name" value="Cryptochrome/photolyase FAD-binding domain"/>
    <property type="match status" value="1"/>
</dbReference>
<name>A0ABQ6HAG6_9GAMM</name>
<dbReference type="InterPro" id="IPR014729">
    <property type="entry name" value="Rossmann-like_a/b/a_fold"/>
</dbReference>
<evidence type="ECO:0000313" key="1">
    <source>
        <dbReference type="EMBL" id="GLX85121.1"/>
    </source>
</evidence>
<keyword evidence="2" id="KW-1185">Reference proteome</keyword>
<dbReference type="Pfam" id="PF04244">
    <property type="entry name" value="DPRP"/>
    <property type="match status" value="1"/>
</dbReference>
<dbReference type="Gene3D" id="1.10.10.1710">
    <property type="entry name" value="Deoxyribodipyrimidine photolyase-related"/>
    <property type="match status" value="1"/>
</dbReference>
<evidence type="ECO:0000313" key="2">
    <source>
        <dbReference type="Proteomes" id="UP001157134"/>
    </source>
</evidence>
<dbReference type="Gene3D" id="3.40.50.620">
    <property type="entry name" value="HUPs"/>
    <property type="match status" value="1"/>
</dbReference>
<reference evidence="1 2" key="1">
    <citation type="submission" date="2023-03" db="EMBL/GenBank/DDBJ databases">
        <title>Thalassotalea loyana LMG 22536T draft genome sequence.</title>
        <authorList>
            <person name="Sawabe T."/>
        </authorList>
    </citation>
    <scope>NUCLEOTIDE SEQUENCE [LARGE SCALE GENOMIC DNA]</scope>
    <source>
        <strain evidence="1 2">LMG 22536</strain>
    </source>
</reference>
<dbReference type="Gene3D" id="1.10.579.10">
    <property type="entry name" value="DNA Cyclobutane Dipyrimidine Photolyase, subunit A, domain 3"/>
    <property type="match status" value="1"/>
</dbReference>
<dbReference type="RefSeq" id="WP_284296917.1">
    <property type="nucleotide sequence ID" value="NZ_BSSV01000002.1"/>
</dbReference>
<protein>
    <submittedName>
        <fullName evidence="1">Deoxyribodipyrimidine photo-lyase</fullName>
    </submittedName>
</protein>
<comment type="caution">
    <text evidence="1">The sequence shown here is derived from an EMBL/GenBank/DDBJ whole genome shotgun (WGS) entry which is preliminary data.</text>
</comment>
<dbReference type="PANTHER" id="PTHR38657:SF1">
    <property type="entry name" value="SLR1343 PROTEIN"/>
    <property type="match status" value="1"/>
</dbReference>